<evidence type="ECO:0000313" key="4">
    <source>
        <dbReference type="Proteomes" id="UP000053105"/>
    </source>
</evidence>
<feature type="domain" description="Chitin-binding type-2" evidence="2">
    <location>
        <begin position="478"/>
        <end position="541"/>
    </location>
</feature>
<gene>
    <name evidence="3" type="ORF">WN51_10136</name>
</gene>
<dbReference type="InterPro" id="IPR036508">
    <property type="entry name" value="Chitin-bd_dom_sf"/>
</dbReference>
<dbReference type="InterPro" id="IPR002557">
    <property type="entry name" value="Chitin-bd_dom"/>
</dbReference>
<feature type="region of interest" description="Disordered" evidence="1">
    <location>
        <begin position="354"/>
        <end position="382"/>
    </location>
</feature>
<dbReference type="PANTHER" id="PTHR22933">
    <property type="entry name" value="FI18007P1-RELATED"/>
    <property type="match status" value="1"/>
</dbReference>
<accession>A0A0M9AA64</accession>
<feature type="compositionally biased region" description="Polar residues" evidence="1">
    <location>
        <begin position="283"/>
        <end position="294"/>
    </location>
</feature>
<dbReference type="AlphaFoldDB" id="A0A0M9AA64"/>
<feature type="compositionally biased region" description="Polar residues" evidence="1">
    <location>
        <begin position="302"/>
        <end position="318"/>
    </location>
</feature>
<feature type="region of interest" description="Disordered" evidence="1">
    <location>
        <begin position="417"/>
        <end position="443"/>
    </location>
</feature>
<dbReference type="OrthoDB" id="6505219at2759"/>
<dbReference type="PROSITE" id="PS50940">
    <property type="entry name" value="CHIT_BIND_II"/>
    <property type="match status" value="1"/>
</dbReference>
<dbReference type="STRING" id="166423.A0A0M9AA64"/>
<sequence length="586" mass="64843">LFSSGLVAGCTWREILGTCVFQSDFGFVLNCAFRKSGLFRVRNLGGVKGYVGLGFSVGDELGFSQSLSNLEAAKRRSVQTNRVGSSSYINSATNRDEVRQHAQNTRQVVPPFKPLPAGATRPIAQQPERQKLVVQQNSTALRTVPAPSLSATQQDLLRQQQLMHQEAKQKQQLKLQQEAFALQVLKQQRLQQQEAMRQQQLQKSQKQQQMMVQQQMVAQKRHQQIVPMQVKRDQSLAFFLTNLQSSNDVTFHPQTPQLLAVAAAMPGKLPNIVAAIPPADSIVESSSKPTSSSDGLPPFISMPQSSAQLTDRISNSPSILEDSDNEVSKDDFNQLPLPGDEAASSVNEMTLLSLQSAESSSQSQQQQTDKRQPAPSSLPSLAPIQGMETSLKALAEASNITLEALEAAILLRQQQLLRKQQGPTSTSTTTTTTVSPHKNKYNSGVTKVMNAPREYYPMGYDKNFDDNFASRVDLPDTSFYCGDQKHFPGLYADEDLGCMVFHVCALTDDGLIMKSFLCPESTLFDQTILKCNWWFYVDCKASRSLYDSNIPISKSYQLMKALAFFSAYKNHDNSTTAAQESTESSE</sequence>
<dbReference type="GO" id="GO:0005576">
    <property type="term" value="C:extracellular region"/>
    <property type="evidence" value="ECO:0007669"/>
    <property type="project" value="InterPro"/>
</dbReference>
<evidence type="ECO:0000259" key="2">
    <source>
        <dbReference type="PROSITE" id="PS50940"/>
    </source>
</evidence>
<reference evidence="3 4" key="1">
    <citation type="submission" date="2015-07" db="EMBL/GenBank/DDBJ databases">
        <title>The genome of Melipona quadrifasciata.</title>
        <authorList>
            <person name="Pan H."/>
            <person name="Kapheim K."/>
        </authorList>
    </citation>
    <scope>NUCLEOTIDE SEQUENCE [LARGE SCALE GENOMIC DNA]</scope>
    <source>
        <strain evidence="3">0111107301</strain>
        <tissue evidence="3">Whole body</tissue>
    </source>
</reference>
<dbReference type="Pfam" id="PF01607">
    <property type="entry name" value="CBM_14"/>
    <property type="match status" value="1"/>
</dbReference>
<organism evidence="3 4">
    <name type="scientific">Melipona quadrifasciata</name>
    <dbReference type="NCBI Taxonomy" id="166423"/>
    <lineage>
        <taxon>Eukaryota</taxon>
        <taxon>Metazoa</taxon>
        <taxon>Ecdysozoa</taxon>
        <taxon>Arthropoda</taxon>
        <taxon>Hexapoda</taxon>
        <taxon>Insecta</taxon>
        <taxon>Pterygota</taxon>
        <taxon>Neoptera</taxon>
        <taxon>Endopterygota</taxon>
        <taxon>Hymenoptera</taxon>
        <taxon>Apocrita</taxon>
        <taxon>Aculeata</taxon>
        <taxon>Apoidea</taxon>
        <taxon>Anthophila</taxon>
        <taxon>Apidae</taxon>
        <taxon>Melipona</taxon>
    </lineage>
</organism>
<feature type="region of interest" description="Disordered" evidence="1">
    <location>
        <begin position="282"/>
        <end position="341"/>
    </location>
</feature>
<name>A0A0M9AA64_9HYME</name>
<dbReference type="Proteomes" id="UP000053105">
    <property type="component" value="Unassembled WGS sequence"/>
</dbReference>
<feature type="compositionally biased region" description="Low complexity" evidence="1">
    <location>
        <begin position="417"/>
        <end position="433"/>
    </location>
</feature>
<evidence type="ECO:0000256" key="1">
    <source>
        <dbReference type="SAM" id="MobiDB-lite"/>
    </source>
</evidence>
<dbReference type="EMBL" id="KQ435717">
    <property type="protein sequence ID" value="KOX78999.1"/>
    <property type="molecule type" value="Genomic_DNA"/>
</dbReference>
<proteinExistence type="predicted"/>
<dbReference type="Gene3D" id="2.170.140.10">
    <property type="entry name" value="Chitin binding domain"/>
    <property type="match status" value="1"/>
</dbReference>
<dbReference type="PANTHER" id="PTHR22933:SF32">
    <property type="entry name" value="MIND THE GAP, ISOFORM E"/>
    <property type="match status" value="1"/>
</dbReference>
<protein>
    <recommendedName>
        <fullName evidence="2">Chitin-binding type-2 domain-containing protein</fullName>
    </recommendedName>
</protein>
<evidence type="ECO:0000313" key="3">
    <source>
        <dbReference type="EMBL" id="KOX78999.1"/>
    </source>
</evidence>
<feature type="non-terminal residue" evidence="3">
    <location>
        <position position="1"/>
    </location>
</feature>
<dbReference type="GO" id="GO:0008061">
    <property type="term" value="F:chitin binding"/>
    <property type="evidence" value="ECO:0007669"/>
    <property type="project" value="InterPro"/>
</dbReference>
<dbReference type="SUPFAM" id="SSF57625">
    <property type="entry name" value="Invertebrate chitin-binding proteins"/>
    <property type="match status" value="1"/>
</dbReference>
<dbReference type="InterPro" id="IPR052976">
    <property type="entry name" value="Scoloptoxin-like"/>
</dbReference>
<keyword evidence="4" id="KW-1185">Reference proteome</keyword>